<dbReference type="InterPro" id="IPR036390">
    <property type="entry name" value="WH_DNA-bd_sf"/>
</dbReference>
<evidence type="ECO:0000256" key="1">
    <source>
        <dbReference type="ARBA" id="ARBA00023015"/>
    </source>
</evidence>
<comment type="caution">
    <text evidence="5">The sequence shown here is derived from an EMBL/GenBank/DDBJ whole genome shotgun (WGS) entry which is preliminary data.</text>
</comment>
<dbReference type="InterPro" id="IPR051011">
    <property type="entry name" value="Metal_resp_trans_reg"/>
</dbReference>
<evidence type="ECO:0000256" key="3">
    <source>
        <dbReference type="ARBA" id="ARBA00023163"/>
    </source>
</evidence>
<keyword evidence="2" id="KW-0238">DNA-binding</keyword>
<evidence type="ECO:0000256" key="2">
    <source>
        <dbReference type="ARBA" id="ARBA00023125"/>
    </source>
</evidence>
<proteinExistence type="predicted"/>
<dbReference type="SUPFAM" id="SSF46785">
    <property type="entry name" value="Winged helix' DNA-binding domain"/>
    <property type="match status" value="1"/>
</dbReference>
<name>A0A0U1PZR0_9BURK</name>
<dbReference type="Proteomes" id="UP000050580">
    <property type="component" value="Unassembled WGS sequence"/>
</dbReference>
<evidence type="ECO:0000259" key="4">
    <source>
        <dbReference type="PROSITE" id="PS50987"/>
    </source>
</evidence>
<dbReference type="OrthoDB" id="5296924at2"/>
<dbReference type="PANTHER" id="PTHR43132:SF2">
    <property type="entry name" value="ARSENICAL RESISTANCE OPERON REPRESSOR ARSR-RELATED"/>
    <property type="match status" value="1"/>
</dbReference>
<accession>A0A0U1PZR0</accession>
<dbReference type="InterPro" id="IPR011991">
    <property type="entry name" value="ArsR-like_HTH"/>
</dbReference>
<sequence length="104" mass="11804">MTNSSDSRFHFMRERAAEAAGMMRLLSNEHRLLALCLLLEYGEMSVSALQEQLQIGQSALSQHLGKLRAANLVTYRRDAQMLYYRISDPNIISLIAALKNIYCP</sequence>
<dbReference type="InterPro" id="IPR001845">
    <property type="entry name" value="HTH_ArsR_DNA-bd_dom"/>
</dbReference>
<dbReference type="PANTHER" id="PTHR43132">
    <property type="entry name" value="ARSENICAL RESISTANCE OPERON REPRESSOR ARSR-RELATED"/>
    <property type="match status" value="1"/>
</dbReference>
<keyword evidence="6" id="KW-1185">Reference proteome</keyword>
<dbReference type="STRING" id="1610491.AAV94_07495"/>
<keyword evidence="3" id="KW-0804">Transcription</keyword>
<dbReference type="GO" id="GO:0003700">
    <property type="term" value="F:DNA-binding transcription factor activity"/>
    <property type="evidence" value="ECO:0007669"/>
    <property type="project" value="InterPro"/>
</dbReference>
<dbReference type="RefSeq" id="WP_046741704.1">
    <property type="nucleotide sequence ID" value="NZ_LBNQ01000023.1"/>
</dbReference>
<dbReference type="Gene3D" id="1.10.10.10">
    <property type="entry name" value="Winged helix-like DNA-binding domain superfamily/Winged helix DNA-binding domain"/>
    <property type="match status" value="1"/>
</dbReference>
<dbReference type="AlphaFoldDB" id="A0A0U1PZR0"/>
<dbReference type="CDD" id="cd00090">
    <property type="entry name" value="HTH_ARSR"/>
    <property type="match status" value="1"/>
</dbReference>
<evidence type="ECO:0000313" key="5">
    <source>
        <dbReference type="EMBL" id="KKW68002.1"/>
    </source>
</evidence>
<gene>
    <name evidence="5" type="ORF">AAV94_07495</name>
</gene>
<dbReference type="PRINTS" id="PR00778">
    <property type="entry name" value="HTHARSR"/>
</dbReference>
<dbReference type="PROSITE" id="PS50987">
    <property type="entry name" value="HTH_ARSR_2"/>
    <property type="match status" value="1"/>
</dbReference>
<dbReference type="EMBL" id="LBNQ01000023">
    <property type="protein sequence ID" value="KKW68002.1"/>
    <property type="molecule type" value="Genomic_DNA"/>
</dbReference>
<feature type="domain" description="HTH arsR-type" evidence="4">
    <location>
        <begin position="11"/>
        <end position="104"/>
    </location>
</feature>
<organism evidence="5 6">
    <name type="scientific">Lampropedia cohaerens</name>
    <dbReference type="NCBI Taxonomy" id="1610491"/>
    <lineage>
        <taxon>Bacteria</taxon>
        <taxon>Pseudomonadati</taxon>
        <taxon>Pseudomonadota</taxon>
        <taxon>Betaproteobacteria</taxon>
        <taxon>Burkholderiales</taxon>
        <taxon>Comamonadaceae</taxon>
        <taxon>Lampropedia</taxon>
    </lineage>
</organism>
<dbReference type="InterPro" id="IPR036388">
    <property type="entry name" value="WH-like_DNA-bd_sf"/>
</dbReference>
<dbReference type="GO" id="GO:0003677">
    <property type="term" value="F:DNA binding"/>
    <property type="evidence" value="ECO:0007669"/>
    <property type="project" value="UniProtKB-KW"/>
</dbReference>
<protein>
    <submittedName>
        <fullName evidence="5">Transcriptional regulator</fullName>
    </submittedName>
</protein>
<evidence type="ECO:0000313" key="6">
    <source>
        <dbReference type="Proteomes" id="UP000050580"/>
    </source>
</evidence>
<reference evidence="5 6" key="1">
    <citation type="submission" date="2015-05" db="EMBL/GenBank/DDBJ databases">
        <title>Draft genome sequence of Lampropedia sp. CT6, isolated from the microbial mat of a hot water spring, located at Manikaran, India.</title>
        <authorList>
            <person name="Tripathi C."/>
            <person name="Rani P."/>
            <person name="Mahato N.K."/>
            <person name="Lal R."/>
        </authorList>
    </citation>
    <scope>NUCLEOTIDE SEQUENCE [LARGE SCALE GENOMIC DNA]</scope>
    <source>
        <strain evidence="5 6">CT6</strain>
    </source>
</reference>
<dbReference type="NCBIfam" id="NF033788">
    <property type="entry name" value="HTH_metalloreg"/>
    <property type="match status" value="1"/>
</dbReference>
<dbReference type="Pfam" id="PF01022">
    <property type="entry name" value="HTH_5"/>
    <property type="match status" value="1"/>
</dbReference>
<keyword evidence="1" id="KW-0805">Transcription regulation</keyword>
<dbReference type="SMART" id="SM00418">
    <property type="entry name" value="HTH_ARSR"/>
    <property type="match status" value="1"/>
</dbReference>